<evidence type="ECO:0000313" key="2">
    <source>
        <dbReference type="EMBL" id="SFT88666.1"/>
    </source>
</evidence>
<dbReference type="CDD" id="cd14727">
    <property type="entry name" value="ChanN-like"/>
    <property type="match status" value="1"/>
</dbReference>
<evidence type="ECO:0000313" key="3">
    <source>
        <dbReference type="Proteomes" id="UP000199594"/>
    </source>
</evidence>
<feature type="domain" description="PDZ" evidence="1">
    <location>
        <begin position="324"/>
        <end position="366"/>
    </location>
</feature>
<gene>
    <name evidence="2" type="ORF">SAMN04487956_12824</name>
</gene>
<dbReference type="Proteomes" id="UP000199594">
    <property type="component" value="Unassembled WGS sequence"/>
</dbReference>
<dbReference type="SMART" id="SM00228">
    <property type="entry name" value="PDZ"/>
    <property type="match status" value="1"/>
</dbReference>
<dbReference type="PROSITE" id="PS50106">
    <property type="entry name" value="PDZ"/>
    <property type="match status" value="1"/>
</dbReference>
<name>A0A1I7BND3_9GAMM</name>
<protein>
    <submittedName>
        <fullName evidence="2">Uncharacterized iron-regulated protein</fullName>
    </submittedName>
</protein>
<organism evidence="2 3">
    <name type="scientific">Halomonas saccharevitans</name>
    <dbReference type="NCBI Taxonomy" id="416872"/>
    <lineage>
        <taxon>Bacteria</taxon>
        <taxon>Pseudomonadati</taxon>
        <taxon>Pseudomonadota</taxon>
        <taxon>Gammaproteobacteria</taxon>
        <taxon>Oceanospirillales</taxon>
        <taxon>Halomonadaceae</taxon>
        <taxon>Halomonas</taxon>
    </lineage>
</organism>
<dbReference type="InterPro" id="IPR001478">
    <property type="entry name" value="PDZ"/>
</dbReference>
<accession>A0A1I7BND3</accession>
<dbReference type="SUPFAM" id="SSF159501">
    <property type="entry name" value="EreA/ChaN-like"/>
    <property type="match status" value="1"/>
</dbReference>
<evidence type="ECO:0000259" key="1">
    <source>
        <dbReference type="PROSITE" id="PS50106"/>
    </source>
</evidence>
<reference evidence="2 3" key="1">
    <citation type="submission" date="2016-10" db="EMBL/GenBank/DDBJ databases">
        <authorList>
            <person name="de Groot N.N."/>
        </authorList>
    </citation>
    <scope>NUCLEOTIDE SEQUENCE [LARGE SCALE GENOMIC DNA]</scope>
    <source>
        <strain evidence="2 3">CGMCC 1.6493</strain>
    </source>
</reference>
<dbReference type="Pfam" id="PF13180">
    <property type="entry name" value="PDZ_2"/>
    <property type="match status" value="1"/>
</dbReference>
<dbReference type="Gene3D" id="2.30.42.10">
    <property type="match status" value="1"/>
</dbReference>
<dbReference type="InterPro" id="IPR007314">
    <property type="entry name" value="Cofac_haem-bd_dom"/>
</dbReference>
<dbReference type="AlphaFoldDB" id="A0A1I7BND3"/>
<dbReference type="SUPFAM" id="SSF50156">
    <property type="entry name" value="PDZ domain-like"/>
    <property type="match status" value="1"/>
</dbReference>
<dbReference type="InterPro" id="IPR036034">
    <property type="entry name" value="PDZ_sf"/>
</dbReference>
<dbReference type="OrthoDB" id="9795827at2"/>
<sequence>MPPPRPLPLRSLSRRALPAWLVVALVVPLCTALAAPLDTPLDTPLDDQARACPAPGQWVTDDGERHSTAALMPELAERRVLLLGEQHDRLDHHRWQLYTLAALHAHRPSMVIGLEMLPREAQPALDAWSAGELDEDDFLAASDWQQAWGFDPALYLPILHFARMQRIPLVALNVTPALRGRLAMQGWGAVPAEERFGITPPAYRERLTAIFERHVDLDDDPAGLERFIAAQLVWDRAMAAALADAARPGNLAGPDPLVVGLMGQGHLADGDGVPAQLNDLGLTDHQSLLPWTPQGDCAAPAEHADARYVLGDESAFQPADPLRLGVLLEAHPDGVRIVSVNEGSVAEQAGLAAGDVIVTAAGVTVEVPADLNLILRRQAPGTLLPLGVMRDGVTRERLARFPPAS</sequence>
<proteinExistence type="predicted"/>
<dbReference type="EMBL" id="FPAQ01000028">
    <property type="protein sequence ID" value="SFT88666.1"/>
    <property type="molecule type" value="Genomic_DNA"/>
</dbReference>
<dbReference type="Pfam" id="PF04187">
    <property type="entry name" value="Cofac_haem_bdg"/>
    <property type="match status" value="1"/>
</dbReference>
<dbReference type="Gene3D" id="3.40.50.11550">
    <property type="match status" value="1"/>
</dbReference>